<name>A0ACA9KT66_9GLOM</name>
<dbReference type="Proteomes" id="UP000789525">
    <property type="component" value="Unassembled WGS sequence"/>
</dbReference>
<evidence type="ECO:0000313" key="1">
    <source>
        <dbReference type="EMBL" id="CAG8489942.1"/>
    </source>
</evidence>
<organism evidence="1 2">
    <name type="scientific">Acaulospora colombiana</name>
    <dbReference type="NCBI Taxonomy" id="27376"/>
    <lineage>
        <taxon>Eukaryota</taxon>
        <taxon>Fungi</taxon>
        <taxon>Fungi incertae sedis</taxon>
        <taxon>Mucoromycota</taxon>
        <taxon>Glomeromycotina</taxon>
        <taxon>Glomeromycetes</taxon>
        <taxon>Diversisporales</taxon>
        <taxon>Acaulosporaceae</taxon>
        <taxon>Acaulospora</taxon>
    </lineage>
</organism>
<proteinExistence type="predicted"/>
<gene>
    <name evidence="1" type="ORF">ACOLOM_LOCUS2337</name>
</gene>
<sequence length="91" mass="10186">MSMNLVINSFRTLFCPLSINSLRRMKLKGTIIQESISDEFLSTSIISVVTSRIKANNSPSLRISLSRSAVLYCGLDTLDIVQNELKLHDNI</sequence>
<comment type="caution">
    <text evidence="1">The sequence shown here is derived from an EMBL/GenBank/DDBJ whole genome shotgun (WGS) entry which is preliminary data.</text>
</comment>
<keyword evidence="2" id="KW-1185">Reference proteome</keyword>
<evidence type="ECO:0000313" key="2">
    <source>
        <dbReference type="Proteomes" id="UP000789525"/>
    </source>
</evidence>
<accession>A0ACA9KT66</accession>
<protein>
    <submittedName>
        <fullName evidence="1">11520_t:CDS:1</fullName>
    </submittedName>
</protein>
<dbReference type="EMBL" id="CAJVPT010002988">
    <property type="protein sequence ID" value="CAG8489942.1"/>
    <property type="molecule type" value="Genomic_DNA"/>
</dbReference>
<reference evidence="1" key="1">
    <citation type="submission" date="2021-06" db="EMBL/GenBank/DDBJ databases">
        <authorList>
            <person name="Kallberg Y."/>
            <person name="Tangrot J."/>
            <person name="Rosling A."/>
        </authorList>
    </citation>
    <scope>NUCLEOTIDE SEQUENCE</scope>
    <source>
        <strain evidence="1">CL356</strain>
    </source>
</reference>